<protein>
    <recommendedName>
        <fullName evidence="8">Ribosomal protein uS12 methylthiotransferase RimO</fullName>
        <shortName evidence="8">uS12 MTTase</shortName>
        <shortName evidence="8">uS12 methylthiotransferase</shortName>
        <ecNumber evidence="8">2.8.4.4</ecNumber>
    </recommendedName>
    <alternativeName>
        <fullName evidence="8">Ribosomal protein uS12 (aspartate-C(3))-methylthiotransferase</fullName>
    </alternativeName>
    <alternativeName>
        <fullName evidence="8">Ribosome maturation factor RimO</fullName>
    </alternativeName>
</protein>
<dbReference type="EMBL" id="FQXN01000008">
    <property type="protein sequence ID" value="SHH57908.1"/>
    <property type="molecule type" value="Genomic_DNA"/>
</dbReference>
<dbReference type="PANTHER" id="PTHR43837:SF1">
    <property type="entry name" value="RIBOSOMAL PROTEIN US12 METHYLTHIOTRANSFERASE RIMO"/>
    <property type="match status" value="1"/>
</dbReference>
<proteinExistence type="inferred from homology"/>
<keyword evidence="5 8" id="KW-0479">Metal-binding</keyword>
<dbReference type="GO" id="GO:0051539">
    <property type="term" value="F:4 iron, 4 sulfur cluster binding"/>
    <property type="evidence" value="ECO:0007669"/>
    <property type="project" value="UniProtKB-UniRule"/>
</dbReference>
<sequence>MNFYVEVLGCPKNIADCAILKAKLKKYGHNVVEDIERADAIIIDTCGFILESKKESIEEILVNIERKKFDKEFKVFVKGCLVQRYGKELEKEIPEVDGWFGVVTPEEIAKNIGKRSLISKNPEPVYEFEDRIDEDVQYAYVKIADGCDRACAFCTIPLFKGSFKSRKIEDIVKEVETLVKRGKKEIILVAQDTTGYGVDLYGEQALSKLLKSLNDIEGDFWLRVLYMHPDHITDEIIEAFSYSKVLKYFDIPVQHGSDRILKLMNRTKDSKELKKLILKIRDKYPNAVIRTSIIVGFPGETEKDFEKLIKFVQEVRFDRLGAFLYSDEEEAISYNLPNKVAEDVAQERLDLLMEIQSTISFEKNNKLIGKVFDVLFDDEEYGVLVGRTYMDSPEIDGNVFVKGKFKKGFHRVRITFADLYDLEGELIEE</sequence>
<dbReference type="Gene3D" id="3.40.50.12160">
    <property type="entry name" value="Methylthiotransferase, N-terminal domain"/>
    <property type="match status" value="1"/>
</dbReference>
<feature type="binding site" evidence="8">
    <location>
        <position position="154"/>
    </location>
    <ligand>
        <name>[4Fe-4S] cluster</name>
        <dbReference type="ChEBI" id="CHEBI:49883"/>
        <label>2</label>
        <note>4Fe-4S-S-AdoMet</note>
    </ligand>
</feature>
<keyword evidence="2 8" id="KW-0963">Cytoplasm</keyword>
<dbReference type="Pfam" id="PF04055">
    <property type="entry name" value="Radical_SAM"/>
    <property type="match status" value="1"/>
</dbReference>
<dbReference type="Proteomes" id="UP000242592">
    <property type="component" value="Unassembled WGS sequence"/>
</dbReference>
<dbReference type="Pfam" id="PF18693">
    <property type="entry name" value="TRAM_2"/>
    <property type="match status" value="1"/>
</dbReference>
<comment type="catalytic activity">
    <reaction evidence="8">
        <text>L-aspartate(89)-[ribosomal protein uS12]-hydrogen + (sulfur carrier)-SH + AH2 + 2 S-adenosyl-L-methionine = 3-methylsulfanyl-L-aspartate(89)-[ribosomal protein uS12]-hydrogen + (sulfur carrier)-H + 5'-deoxyadenosine + L-methionine + A + S-adenosyl-L-homocysteine + 2 H(+)</text>
        <dbReference type="Rhea" id="RHEA:37087"/>
        <dbReference type="Rhea" id="RHEA-COMP:10460"/>
        <dbReference type="Rhea" id="RHEA-COMP:10461"/>
        <dbReference type="Rhea" id="RHEA-COMP:14737"/>
        <dbReference type="Rhea" id="RHEA-COMP:14739"/>
        <dbReference type="ChEBI" id="CHEBI:13193"/>
        <dbReference type="ChEBI" id="CHEBI:15378"/>
        <dbReference type="ChEBI" id="CHEBI:17319"/>
        <dbReference type="ChEBI" id="CHEBI:17499"/>
        <dbReference type="ChEBI" id="CHEBI:29917"/>
        <dbReference type="ChEBI" id="CHEBI:29961"/>
        <dbReference type="ChEBI" id="CHEBI:57844"/>
        <dbReference type="ChEBI" id="CHEBI:57856"/>
        <dbReference type="ChEBI" id="CHEBI:59789"/>
        <dbReference type="ChEBI" id="CHEBI:64428"/>
        <dbReference type="ChEBI" id="CHEBI:73599"/>
        <dbReference type="EC" id="2.8.4.4"/>
    </reaction>
</comment>
<evidence type="ECO:0000256" key="1">
    <source>
        <dbReference type="ARBA" id="ARBA00022485"/>
    </source>
</evidence>
<dbReference type="GO" id="GO:0006400">
    <property type="term" value="P:tRNA modification"/>
    <property type="evidence" value="ECO:0007669"/>
    <property type="project" value="InterPro"/>
</dbReference>
<dbReference type="SFLD" id="SFLDG01082">
    <property type="entry name" value="B12-binding_domain_containing"/>
    <property type="match status" value="1"/>
</dbReference>
<dbReference type="NCBIfam" id="TIGR01125">
    <property type="entry name" value="30S ribosomal protein S12 methylthiotransferase RimO"/>
    <property type="match status" value="1"/>
</dbReference>
<dbReference type="PROSITE" id="PS51918">
    <property type="entry name" value="RADICAL_SAM"/>
    <property type="match status" value="1"/>
</dbReference>
<dbReference type="InterPro" id="IPR012340">
    <property type="entry name" value="NA-bd_OB-fold"/>
</dbReference>
<reference evidence="12" key="1">
    <citation type="submission" date="2016-11" db="EMBL/GenBank/DDBJ databases">
        <authorList>
            <person name="Varghese N."/>
            <person name="Submissions S."/>
        </authorList>
    </citation>
    <scope>NUCLEOTIDE SEQUENCE [LARGE SCALE GENOMIC DNA]</scope>
    <source>
        <strain evidence="12">DSM 15807</strain>
    </source>
</reference>
<feature type="binding site" evidence="8">
    <location>
        <position position="147"/>
    </location>
    <ligand>
        <name>[4Fe-4S] cluster</name>
        <dbReference type="ChEBI" id="CHEBI:49883"/>
        <label>2</label>
        <note>4Fe-4S-S-AdoMet</note>
    </ligand>
</feature>
<evidence type="ECO:0000313" key="12">
    <source>
        <dbReference type="Proteomes" id="UP000242592"/>
    </source>
</evidence>
<dbReference type="GO" id="GO:0103039">
    <property type="term" value="F:protein methylthiotransferase activity"/>
    <property type="evidence" value="ECO:0007669"/>
    <property type="project" value="UniProtKB-EC"/>
</dbReference>
<dbReference type="Gene3D" id="2.40.50.140">
    <property type="entry name" value="Nucleic acid-binding proteins"/>
    <property type="match status" value="1"/>
</dbReference>
<dbReference type="FunFam" id="3.80.30.20:FF:000001">
    <property type="entry name" value="tRNA-2-methylthio-N(6)-dimethylallyladenosine synthase 2"/>
    <property type="match status" value="1"/>
</dbReference>
<dbReference type="SUPFAM" id="SSF102114">
    <property type="entry name" value="Radical SAM enzymes"/>
    <property type="match status" value="1"/>
</dbReference>
<comment type="function">
    <text evidence="8">Catalyzes the methylthiolation of an aspartic acid residue of ribosomal protein uS12.</text>
</comment>
<evidence type="ECO:0000256" key="3">
    <source>
        <dbReference type="ARBA" id="ARBA00022679"/>
    </source>
</evidence>
<keyword evidence="12" id="KW-1185">Reference proteome</keyword>
<dbReference type="RefSeq" id="WP_073073964.1">
    <property type="nucleotide sequence ID" value="NZ_FQXN01000008.1"/>
</dbReference>
<dbReference type="InterPro" id="IPR005840">
    <property type="entry name" value="Ribosomal_uS12_MeSTrfase_RimO"/>
</dbReference>
<dbReference type="Gene3D" id="3.80.30.20">
    <property type="entry name" value="tm_1862 like domain"/>
    <property type="match status" value="1"/>
</dbReference>
<keyword evidence="11" id="KW-0687">Ribonucleoprotein</keyword>
<dbReference type="PROSITE" id="PS51449">
    <property type="entry name" value="MTTASE_N"/>
    <property type="match status" value="1"/>
</dbReference>
<evidence type="ECO:0000256" key="2">
    <source>
        <dbReference type="ARBA" id="ARBA00022490"/>
    </source>
</evidence>
<organism evidence="11 12">
    <name type="scientific">Thermosipho atlanticus DSM 15807</name>
    <dbReference type="NCBI Taxonomy" id="1123380"/>
    <lineage>
        <taxon>Bacteria</taxon>
        <taxon>Thermotogati</taxon>
        <taxon>Thermotogota</taxon>
        <taxon>Thermotogae</taxon>
        <taxon>Thermotogales</taxon>
        <taxon>Fervidobacteriaceae</taxon>
        <taxon>Thermosipho</taxon>
    </lineage>
</organism>
<dbReference type="InterPro" id="IPR007197">
    <property type="entry name" value="rSAM"/>
</dbReference>
<dbReference type="GO" id="GO:0005829">
    <property type="term" value="C:cytosol"/>
    <property type="evidence" value="ECO:0007669"/>
    <property type="project" value="TreeGrafter"/>
</dbReference>
<keyword evidence="1 8" id="KW-0004">4Fe-4S</keyword>
<comment type="cofactor">
    <cofactor evidence="8">
        <name>[4Fe-4S] cluster</name>
        <dbReference type="ChEBI" id="CHEBI:49883"/>
    </cofactor>
    <text evidence="8">Binds 2 [4Fe-4S] clusters. One cluster is coordinated with 3 cysteines and an exchangeable S-adenosyl-L-methionine.</text>
</comment>
<dbReference type="InterPro" id="IPR005839">
    <property type="entry name" value="Methylthiotransferase"/>
</dbReference>
<name>A0A1M5U4P2_9BACT</name>
<feature type="binding site" evidence="8">
    <location>
        <position position="151"/>
    </location>
    <ligand>
        <name>[4Fe-4S] cluster</name>
        <dbReference type="ChEBI" id="CHEBI:49883"/>
        <label>2</label>
        <note>4Fe-4S-S-AdoMet</note>
    </ligand>
</feature>
<evidence type="ECO:0000313" key="11">
    <source>
        <dbReference type="EMBL" id="SHH57908.1"/>
    </source>
</evidence>
<comment type="subcellular location">
    <subcellularLocation>
        <location evidence="8">Cytoplasm</location>
    </subcellularLocation>
</comment>
<comment type="similarity">
    <text evidence="8">Belongs to the methylthiotransferase family. RimO subfamily.</text>
</comment>
<dbReference type="GO" id="GO:0005840">
    <property type="term" value="C:ribosome"/>
    <property type="evidence" value="ECO:0007669"/>
    <property type="project" value="UniProtKB-KW"/>
</dbReference>
<dbReference type="HAMAP" id="MF_01865">
    <property type="entry name" value="MTTase_RimO"/>
    <property type="match status" value="1"/>
</dbReference>
<dbReference type="Pfam" id="PF00919">
    <property type="entry name" value="UPF0004"/>
    <property type="match status" value="1"/>
</dbReference>
<dbReference type="SFLD" id="SFLDF00274">
    <property type="entry name" value="ribosomal_protein_S12_methylth"/>
    <property type="match status" value="1"/>
</dbReference>
<dbReference type="InterPro" id="IPR023404">
    <property type="entry name" value="rSAM_horseshoe"/>
</dbReference>
<evidence type="ECO:0000256" key="5">
    <source>
        <dbReference type="ARBA" id="ARBA00022723"/>
    </source>
</evidence>
<evidence type="ECO:0000256" key="7">
    <source>
        <dbReference type="ARBA" id="ARBA00023014"/>
    </source>
</evidence>
<keyword evidence="7 8" id="KW-0411">Iron-sulfur</keyword>
<dbReference type="NCBIfam" id="TIGR00089">
    <property type="entry name" value="MiaB/RimO family radical SAM methylthiotransferase"/>
    <property type="match status" value="1"/>
</dbReference>
<evidence type="ECO:0000256" key="4">
    <source>
        <dbReference type="ARBA" id="ARBA00022691"/>
    </source>
</evidence>
<dbReference type="OrthoDB" id="9805215at2"/>
<feature type="binding site" evidence="8">
    <location>
        <position position="80"/>
    </location>
    <ligand>
        <name>[4Fe-4S] cluster</name>
        <dbReference type="ChEBI" id="CHEBI:49883"/>
        <label>1</label>
    </ligand>
</feature>
<evidence type="ECO:0000259" key="9">
    <source>
        <dbReference type="PROSITE" id="PS51449"/>
    </source>
</evidence>
<dbReference type="InterPro" id="IPR002792">
    <property type="entry name" value="TRAM_dom"/>
</dbReference>
<dbReference type="GO" id="GO:0035599">
    <property type="term" value="F:aspartic acid methylthiotransferase activity"/>
    <property type="evidence" value="ECO:0007669"/>
    <property type="project" value="TreeGrafter"/>
</dbReference>
<gene>
    <name evidence="8" type="primary">rimO</name>
    <name evidence="11" type="ORF">SAMN02745199_1617</name>
</gene>
<dbReference type="InterPro" id="IPR020612">
    <property type="entry name" value="Methylthiotransferase_CS"/>
</dbReference>
<feature type="binding site" evidence="8">
    <location>
        <position position="10"/>
    </location>
    <ligand>
        <name>[4Fe-4S] cluster</name>
        <dbReference type="ChEBI" id="CHEBI:49883"/>
        <label>1</label>
    </ligand>
</feature>
<keyword evidence="11" id="KW-0689">Ribosomal protein</keyword>
<dbReference type="InterPro" id="IPR058240">
    <property type="entry name" value="rSAM_sf"/>
</dbReference>
<keyword evidence="6 8" id="KW-0408">Iron</keyword>
<dbReference type="PANTHER" id="PTHR43837">
    <property type="entry name" value="RIBOSOMAL PROTEIN S12 METHYLTHIOTRANSFERASE RIMO"/>
    <property type="match status" value="1"/>
</dbReference>
<dbReference type="AlphaFoldDB" id="A0A1M5U4P2"/>
<evidence type="ECO:0000256" key="6">
    <source>
        <dbReference type="ARBA" id="ARBA00023004"/>
    </source>
</evidence>
<accession>A0A1M5U4P2</accession>
<feature type="domain" description="MTTase N-terminal" evidence="9">
    <location>
        <begin position="1"/>
        <end position="117"/>
    </location>
</feature>
<dbReference type="SFLD" id="SFLDS00029">
    <property type="entry name" value="Radical_SAM"/>
    <property type="match status" value="1"/>
</dbReference>
<feature type="binding site" evidence="8">
    <location>
        <position position="46"/>
    </location>
    <ligand>
        <name>[4Fe-4S] cluster</name>
        <dbReference type="ChEBI" id="CHEBI:49883"/>
        <label>1</label>
    </ligand>
</feature>
<dbReference type="InterPro" id="IPR038135">
    <property type="entry name" value="Methylthiotransferase_N_sf"/>
</dbReference>
<dbReference type="EC" id="2.8.4.4" evidence="8"/>
<dbReference type="PROSITE" id="PS01278">
    <property type="entry name" value="MTTASE_RADICAL"/>
    <property type="match status" value="1"/>
</dbReference>
<keyword evidence="4 8" id="KW-0949">S-adenosyl-L-methionine</keyword>
<dbReference type="GO" id="GO:0046872">
    <property type="term" value="F:metal ion binding"/>
    <property type="evidence" value="ECO:0007669"/>
    <property type="project" value="UniProtKB-KW"/>
</dbReference>
<dbReference type="InterPro" id="IPR006638">
    <property type="entry name" value="Elp3/MiaA/NifB-like_rSAM"/>
</dbReference>
<keyword evidence="3 8" id="KW-0808">Transferase</keyword>
<feature type="domain" description="Radical SAM core" evidence="10">
    <location>
        <begin position="133"/>
        <end position="362"/>
    </location>
</feature>
<dbReference type="STRING" id="1123380.SAMN02745199_1617"/>
<dbReference type="CDD" id="cd01335">
    <property type="entry name" value="Radical_SAM"/>
    <property type="match status" value="1"/>
</dbReference>
<evidence type="ECO:0000259" key="10">
    <source>
        <dbReference type="PROSITE" id="PS51918"/>
    </source>
</evidence>
<dbReference type="InterPro" id="IPR013848">
    <property type="entry name" value="Methylthiotransferase_N"/>
</dbReference>
<dbReference type="SFLD" id="SFLDG01061">
    <property type="entry name" value="methylthiotransferase"/>
    <property type="match status" value="1"/>
</dbReference>
<evidence type="ECO:0000256" key="8">
    <source>
        <dbReference type="HAMAP-Rule" id="MF_01865"/>
    </source>
</evidence>
<dbReference type="SMART" id="SM00729">
    <property type="entry name" value="Elp3"/>
    <property type="match status" value="1"/>
</dbReference>